<gene>
    <name evidence="2" type="ORF">AVDCRST_MAG66-47</name>
</gene>
<name>A0A6J4N4A8_9PSEU</name>
<dbReference type="AlphaFoldDB" id="A0A6J4N4A8"/>
<feature type="non-terminal residue" evidence="2">
    <location>
        <position position="103"/>
    </location>
</feature>
<evidence type="ECO:0000313" key="2">
    <source>
        <dbReference type="EMBL" id="CAA9377218.1"/>
    </source>
</evidence>
<evidence type="ECO:0000256" key="1">
    <source>
        <dbReference type="SAM" id="MobiDB-lite"/>
    </source>
</evidence>
<dbReference type="EMBL" id="CADCUS010000005">
    <property type="protein sequence ID" value="CAA9377218.1"/>
    <property type="molecule type" value="Genomic_DNA"/>
</dbReference>
<feature type="region of interest" description="Disordered" evidence="1">
    <location>
        <begin position="50"/>
        <end position="76"/>
    </location>
</feature>
<reference evidence="2" key="1">
    <citation type="submission" date="2020-02" db="EMBL/GenBank/DDBJ databases">
        <authorList>
            <person name="Meier V. D."/>
        </authorList>
    </citation>
    <scope>NUCLEOTIDE SEQUENCE</scope>
    <source>
        <strain evidence="2">AVDCRST_MAG66</strain>
    </source>
</reference>
<accession>A0A6J4N4A8</accession>
<protein>
    <submittedName>
        <fullName evidence="2">Transcriptional regulator, AfsR family</fullName>
    </submittedName>
</protein>
<proteinExistence type="predicted"/>
<organism evidence="2">
    <name type="scientific">uncultured Pseudonocardia sp</name>
    <dbReference type="NCBI Taxonomy" id="211455"/>
    <lineage>
        <taxon>Bacteria</taxon>
        <taxon>Bacillati</taxon>
        <taxon>Actinomycetota</taxon>
        <taxon>Actinomycetes</taxon>
        <taxon>Pseudonocardiales</taxon>
        <taxon>Pseudonocardiaceae</taxon>
        <taxon>Pseudonocardia</taxon>
        <taxon>environmental samples</taxon>
    </lineage>
</organism>
<sequence length="103" mass="11072">WTSASWARWRCAPAGRPPSSAGPSRAPCWSCCCSTAARSSRWTRWSRRCGASGPRPARSAPCAPTSPGSARPWRPGAERRRLRFRGGGYVLEVADAELDAAVA</sequence>
<feature type="non-terminal residue" evidence="2">
    <location>
        <position position="1"/>
    </location>
</feature>